<gene>
    <name evidence="1" type="ORF">IPI13_08890</name>
</gene>
<evidence type="ECO:0000313" key="2">
    <source>
        <dbReference type="Proteomes" id="UP000726105"/>
    </source>
</evidence>
<dbReference type="Proteomes" id="UP000726105">
    <property type="component" value="Unassembled WGS sequence"/>
</dbReference>
<protein>
    <submittedName>
        <fullName evidence="1">Uncharacterized protein</fullName>
    </submittedName>
</protein>
<comment type="caution">
    <text evidence="1">The sequence shown here is derived from an EMBL/GenBank/DDBJ whole genome shotgun (WGS) entry which is preliminary data.</text>
</comment>
<dbReference type="EMBL" id="JADJIB010000003">
    <property type="protein sequence ID" value="MBK7273268.1"/>
    <property type="molecule type" value="Genomic_DNA"/>
</dbReference>
<name>A0A935MA11_9MICO</name>
<proteinExistence type="predicted"/>
<organism evidence="1 2">
    <name type="scientific">Candidatus Phosphoribacter hodrii</name>
    <dbReference type="NCBI Taxonomy" id="2953743"/>
    <lineage>
        <taxon>Bacteria</taxon>
        <taxon>Bacillati</taxon>
        <taxon>Actinomycetota</taxon>
        <taxon>Actinomycetes</taxon>
        <taxon>Micrococcales</taxon>
        <taxon>Dermatophilaceae</taxon>
        <taxon>Candidatus Phosphoribacter</taxon>
    </lineage>
</organism>
<dbReference type="AlphaFoldDB" id="A0A935MA11"/>
<evidence type="ECO:0000313" key="1">
    <source>
        <dbReference type="EMBL" id="MBK7273268.1"/>
    </source>
</evidence>
<accession>A0A935MA11</accession>
<reference evidence="1 2" key="1">
    <citation type="submission" date="2020-10" db="EMBL/GenBank/DDBJ databases">
        <title>Connecting structure to function with the recovery of over 1000 high-quality activated sludge metagenome-assembled genomes encoding full-length rRNA genes using long-read sequencing.</title>
        <authorList>
            <person name="Singleton C.M."/>
            <person name="Petriglieri F."/>
            <person name="Kristensen J.M."/>
            <person name="Kirkegaard R.H."/>
            <person name="Michaelsen T.Y."/>
            <person name="Andersen M.H."/>
            <person name="Karst S.M."/>
            <person name="Dueholm M.S."/>
            <person name="Nielsen P.H."/>
            <person name="Albertsen M."/>
        </authorList>
    </citation>
    <scope>NUCLEOTIDE SEQUENCE [LARGE SCALE GENOMIC DNA]</scope>
    <source>
        <strain evidence="1">Ega_18-Q3-R5-49_MAXAC.001</strain>
    </source>
</reference>
<sequence length="68" mass="7668">MTLTVVEGCQHPNNDPFRSQHLVQRSEILHLNNRVERAGAMPSWLVDHEEVDAQQRGQGAVIPDRADP</sequence>